<dbReference type="EMBL" id="JAWDGP010004397">
    <property type="protein sequence ID" value="KAK3764786.1"/>
    <property type="molecule type" value="Genomic_DNA"/>
</dbReference>
<dbReference type="Proteomes" id="UP001283361">
    <property type="component" value="Unassembled WGS sequence"/>
</dbReference>
<evidence type="ECO:0000313" key="2">
    <source>
        <dbReference type="Proteomes" id="UP001283361"/>
    </source>
</evidence>
<dbReference type="AlphaFoldDB" id="A0AAE0ZA12"/>
<evidence type="ECO:0000313" key="1">
    <source>
        <dbReference type="EMBL" id="KAK3764786.1"/>
    </source>
</evidence>
<proteinExistence type="predicted"/>
<sequence length="82" mass="9163">MTTRKLNKTTDIVSRNRPGRYKANSLCPTDKILITNKQLCEPPEIQLPMSSTAFPDRTQARRGCSKIAVQLLPLVTPTGHSR</sequence>
<reference evidence="1" key="1">
    <citation type="journal article" date="2023" name="G3 (Bethesda)">
        <title>A reference genome for the long-term kleptoplast-retaining sea slug Elysia crispata morphotype clarki.</title>
        <authorList>
            <person name="Eastman K.E."/>
            <person name="Pendleton A.L."/>
            <person name="Shaikh M.A."/>
            <person name="Suttiyut T."/>
            <person name="Ogas R."/>
            <person name="Tomko P."/>
            <person name="Gavelis G."/>
            <person name="Widhalm J.R."/>
            <person name="Wisecaver J.H."/>
        </authorList>
    </citation>
    <scope>NUCLEOTIDE SEQUENCE</scope>
    <source>
        <strain evidence="1">ECLA1</strain>
    </source>
</reference>
<organism evidence="1 2">
    <name type="scientific">Elysia crispata</name>
    <name type="common">lettuce slug</name>
    <dbReference type="NCBI Taxonomy" id="231223"/>
    <lineage>
        <taxon>Eukaryota</taxon>
        <taxon>Metazoa</taxon>
        <taxon>Spiralia</taxon>
        <taxon>Lophotrochozoa</taxon>
        <taxon>Mollusca</taxon>
        <taxon>Gastropoda</taxon>
        <taxon>Heterobranchia</taxon>
        <taxon>Euthyneura</taxon>
        <taxon>Panpulmonata</taxon>
        <taxon>Sacoglossa</taxon>
        <taxon>Placobranchoidea</taxon>
        <taxon>Plakobranchidae</taxon>
        <taxon>Elysia</taxon>
    </lineage>
</organism>
<protein>
    <submittedName>
        <fullName evidence="1">Uncharacterized protein</fullName>
    </submittedName>
</protein>
<name>A0AAE0ZA12_9GAST</name>
<keyword evidence="2" id="KW-1185">Reference proteome</keyword>
<accession>A0AAE0ZA12</accession>
<comment type="caution">
    <text evidence="1">The sequence shown here is derived from an EMBL/GenBank/DDBJ whole genome shotgun (WGS) entry which is preliminary data.</text>
</comment>
<gene>
    <name evidence="1" type="ORF">RRG08_046426</name>
</gene>